<dbReference type="SUPFAM" id="SSF55785">
    <property type="entry name" value="PYP-like sensor domain (PAS domain)"/>
    <property type="match status" value="1"/>
</dbReference>
<accession>A0A1Q8R046</accession>
<evidence type="ECO:0000256" key="3">
    <source>
        <dbReference type="ARBA" id="ARBA00012438"/>
    </source>
</evidence>
<evidence type="ECO:0000256" key="4">
    <source>
        <dbReference type="ARBA" id="ARBA00022553"/>
    </source>
</evidence>
<evidence type="ECO:0000259" key="10">
    <source>
        <dbReference type="PROSITE" id="PS50885"/>
    </source>
</evidence>
<dbReference type="AlphaFoldDB" id="A0A1Q8R046"/>
<dbReference type="GO" id="GO:0016036">
    <property type="term" value="P:cellular response to phosphate starvation"/>
    <property type="evidence" value="ECO:0007669"/>
    <property type="project" value="TreeGrafter"/>
</dbReference>
<dbReference type="EC" id="2.7.13.3" evidence="3"/>
<keyword evidence="12" id="KW-1185">Reference proteome</keyword>
<dbReference type="CDD" id="cd06225">
    <property type="entry name" value="HAMP"/>
    <property type="match status" value="1"/>
</dbReference>
<feature type="domain" description="HAMP" evidence="10">
    <location>
        <begin position="28"/>
        <end position="80"/>
    </location>
</feature>
<evidence type="ECO:0000256" key="1">
    <source>
        <dbReference type="ARBA" id="ARBA00000085"/>
    </source>
</evidence>
<dbReference type="Pfam" id="PF00512">
    <property type="entry name" value="HisKA"/>
    <property type="match status" value="1"/>
</dbReference>
<dbReference type="InterPro" id="IPR035965">
    <property type="entry name" value="PAS-like_dom_sf"/>
</dbReference>
<protein>
    <recommendedName>
        <fullName evidence="3">histidine kinase</fullName>
        <ecNumber evidence="3">2.7.13.3</ecNumber>
    </recommendedName>
</protein>
<dbReference type="SMART" id="SM00388">
    <property type="entry name" value="HisKA"/>
    <property type="match status" value="1"/>
</dbReference>
<dbReference type="PRINTS" id="PR00344">
    <property type="entry name" value="BCTRLSENSOR"/>
</dbReference>
<comment type="subcellular location">
    <subcellularLocation>
        <location evidence="2">Membrane</location>
    </subcellularLocation>
</comment>
<keyword evidence="5" id="KW-0808">Transferase</keyword>
<dbReference type="PROSITE" id="PS50113">
    <property type="entry name" value="PAC"/>
    <property type="match status" value="1"/>
</dbReference>
<feature type="domain" description="PAC" evidence="9">
    <location>
        <begin position="138"/>
        <end position="201"/>
    </location>
</feature>
<dbReference type="InterPro" id="IPR005467">
    <property type="entry name" value="His_kinase_dom"/>
</dbReference>
<dbReference type="InterPro" id="IPR003660">
    <property type="entry name" value="HAMP_dom"/>
</dbReference>
<comment type="catalytic activity">
    <reaction evidence="1">
        <text>ATP + protein L-histidine = ADP + protein N-phospho-L-histidine.</text>
        <dbReference type="EC" id="2.7.13.3"/>
    </reaction>
</comment>
<evidence type="ECO:0000256" key="7">
    <source>
        <dbReference type="ARBA" id="ARBA00023012"/>
    </source>
</evidence>
<evidence type="ECO:0000259" key="8">
    <source>
        <dbReference type="PROSITE" id="PS50109"/>
    </source>
</evidence>
<dbReference type="CDD" id="cd00082">
    <property type="entry name" value="HisKA"/>
    <property type="match status" value="1"/>
</dbReference>
<dbReference type="SMART" id="SM00304">
    <property type="entry name" value="HAMP"/>
    <property type="match status" value="1"/>
</dbReference>
<dbReference type="SUPFAM" id="SSF158472">
    <property type="entry name" value="HAMP domain-like"/>
    <property type="match status" value="1"/>
</dbReference>
<evidence type="ECO:0000313" key="12">
    <source>
        <dbReference type="Proteomes" id="UP000186102"/>
    </source>
</evidence>
<reference evidence="11 12" key="1">
    <citation type="submission" date="2016-09" db="EMBL/GenBank/DDBJ databases">
        <title>Complete genome of Desulfosporosinus sp. OL.</title>
        <authorList>
            <person name="Mardanov A."/>
            <person name="Beletsky A."/>
            <person name="Panova A."/>
            <person name="Karnachuk O."/>
            <person name="Ravin N."/>
        </authorList>
    </citation>
    <scope>NUCLEOTIDE SEQUENCE [LARGE SCALE GENOMIC DNA]</scope>
    <source>
        <strain evidence="11 12">OL</strain>
    </source>
</reference>
<dbReference type="GO" id="GO:0005886">
    <property type="term" value="C:plasma membrane"/>
    <property type="evidence" value="ECO:0007669"/>
    <property type="project" value="TreeGrafter"/>
</dbReference>
<dbReference type="InterPro" id="IPR050351">
    <property type="entry name" value="BphY/WalK/GraS-like"/>
</dbReference>
<dbReference type="InterPro" id="IPR003661">
    <property type="entry name" value="HisK_dim/P_dom"/>
</dbReference>
<organism evidence="11 12">
    <name type="scientific">Desulfosporosinus metallidurans</name>
    <dbReference type="NCBI Taxonomy" id="1888891"/>
    <lineage>
        <taxon>Bacteria</taxon>
        <taxon>Bacillati</taxon>
        <taxon>Bacillota</taxon>
        <taxon>Clostridia</taxon>
        <taxon>Eubacteriales</taxon>
        <taxon>Desulfitobacteriaceae</taxon>
        <taxon>Desulfosporosinus</taxon>
    </lineage>
</organism>
<gene>
    <name evidence="11" type="ORF">DSOL_1056</name>
</gene>
<feature type="domain" description="Histidine kinase" evidence="8">
    <location>
        <begin position="224"/>
        <end position="326"/>
    </location>
</feature>
<dbReference type="InterPro" id="IPR000700">
    <property type="entry name" value="PAS-assoc_C"/>
</dbReference>
<keyword evidence="4" id="KW-0597">Phosphoprotein</keyword>
<dbReference type="Gene3D" id="6.10.340.10">
    <property type="match status" value="1"/>
</dbReference>
<name>A0A1Q8R046_9FIRM</name>
<dbReference type="PANTHER" id="PTHR45453">
    <property type="entry name" value="PHOSPHATE REGULON SENSOR PROTEIN PHOR"/>
    <property type="match status" value="1"/>
</dbReference>
<evidence type="ECO:0000256" key="6">
    <source>
        <dbReference type="ARBA" id="ARBA00022777"/>
    </source>
</evidence>
<comment type="caution">
    <text evidence="11">The sequence shown here is derived from an EMBL/GenBank/DDBJ whole genome shotgun (WGS) entry which is preliminary data.</text>
</comment>
<dbReference type="InterPro" id="IPR004358">
    <property type="entry name" value="Sig_transdc_His_kin-like_C"/>
</dbReference>
<keyword evidence="7" id="KW-0902">Two-component regulatory system</keyword>
<dbReference type="PROSITE" id="PS50885">
    <property type="entry name" value="HAMP"/>
    <property type="match status" value="1"/>
</dbReference>
<sequence>MNKAVSILAVSLLAALALAIGLGIFYSLLFTRPLKAMNFTALEITRGNYSARTGVNRKDELGQLGNSLDHLTLKLGNTINQLFQEKGKLNDIISSISGGIVAFDTTLKPISVNTALAEIMNRPQPYLIEAVEKDLNNLEIEVQLTMVMEDKKPSQVFKDWLGKRLKFTVSPIVDNHGTVTGSVALVQDISESERLEQLRRDFVANVSHEFRTPLTVIRGSFEALVDGMVENSEDIRRYHHRILESKILENNTLSIIIRDQGYGIAADELPYIWDRFYKVDKSRQGLGTGLGLAIAKHLLELHDGKVFVQSEIGKGTEIEIKLFVRLYSL</sequence>
<dbReference type="Proteomes" id="UP000186102">
    <property type="component" value="Unassembled WGS sequence"/>
</dbReference>
<dbReference type="GO" id="GO:0000155">
    <property type="term" value="F:phosphorelay sensor kinase activity"/>
    <property type="evidence" value="ECO:0007669"/>
    <property type="project" value="InterPro"/>
</dbReference>
<keyword evidence="6" id="KW-0418">Kinase</keyword>
<evidence type="ECO:0000313" key="11">
    <source>
        <dbReference type="EMBL" id="OLN32945.1"/>
    </source>
</evidence>
<dbReference type="SUPFAM" id="SSF55874">
    <property type="entry name" value="ATPase domain of HSP90 chaperone/DNA topoisomerase II/histidine kinase"/>
    <property type="match status" value="1"/>
</dbReference>
<evidence type="ECO:0000259" key="9">
    <source>
        <dbReference type="PROSITE" id="PS50113"/>
    </source>
</evidence>
<dbReference type="CDD" id="cd00075">
    <property type="entry name" value="HATPase"/>
    <property type="match status" value="1"/>
</dbReference>
<dbReference type="Gene3D" id="3.30.565.10">
    <property type="entry name" value="Histidine kinase-like ATPase, C-terminal domain"/>
    <property type="match status" value="1"/>
</dbReference>
<dbReference type="Pfam" id="PF00672">
    <property type="entry name" value="HAMP"/>
    <property type="match status" value="1"/>
</dbReference>
<dbReference type="InterPro" id="IPR036890">
    <property type="entry name" value="HATPase_C_sf"/>
</dbReference>
<dbReference type="InterPro" id="IPR003594">
    <property type="entry name" value="HATPase_dom"/>
</dbReference>
<evidence type="ECO:0000256" key="5">
    <source>
        <dbReference type="ARBA" id="ARBA00022679"/>
    </source>
</evidence>
<dbReference type="PROSITE" id="PS50109">
    <property type="entry name" value="HIS_KIN"/>
    <property type="match status" value="1"/>
</dbReference>
<dbReference type="EMBL" id="MLBF01000005">
    <property type="protein sequence ID" value="OLN32945.1"/>
    <property type="molecule type" value="Genomic_DNA"/>
</dbReference>
<dbReference type="SMART" id="SM00387">
    <property type="entry name" value="HATPase_c"/>
    <property type="match status" value="1"/>
</dbReference>
<dbReference type="PANTHER" id="PTHR45453:SF1">
    <property type="entry name" value="PHOSPHATE REGULON SENSOR PROTEIN PHOR"/>
    <property type="match status" value="1"/>
</dbReference>
<dbReference type="Pfam" id="PF02518">
    <property type="entry name" value="HATPase_c"/>
    <property type="match status" value="1"/>
</dbReference>
<evidence type="ECO:0000256" key="2">
    <source>
        <dbReference type="ARBA" id="ARBA00004370"/>
    </source>
</evidence>
<proteinExistence type="predicted"/>
<dbReference type="GO" id="GO:0004721">
    <property type="term" value="F:phosphoprotein phosphatase activity"/>
    <property type="evidence" value="ECO:0007669"/>
    <property type="project" value="TreeGrafter"/>
</dbReference>
<dbReference type="Gene3D" id="3.30.450.20">
    <property type="entry name" value="PAS domain"/>
    <property type="match status" value="1"/>
</dbReference>
<dbReference type="STRING" id="1888891.DSOL_1056"/>